<evidence type="ECO:0000313" key="1">
    <source>
        <dbReference type="EMBL" id="SDW31136.1"/>
    </source>
</evidence>
<dbReference type="STRING" id="589385.SAMN05421504_101226"/>
<reference evidence="1 2" key="1">
    <citation type="submission" date="2016-10" db="EMBL/GenBank/DDBJ databases">
        <authorList>
            <person name="de Groot N.N."/>
        </authorList>
    </citation>
    <scope>NUCLEOTIDE SEQUENCE [LARGE SCALE GENOMIC DNA]</scope>
    <source>
        <strain evidence="1 2">CPCC 202699</strain>
    </source>
</reference>
<keyword evidence="2" id="KW-1185">Reference proteome</keyword>
<accession>A0A1H2SHM2</accession>
<name>A0A1H2SHM2_9PSEU</name>
<dbReference type="Proteomes" id="UP000199515">
    <property type="component" value="Unassembled WGS sequence"/>
</dbReference>
<protein>
    <submittedName>
        <fullName evidence="1">Uncharacterized protein</fullName>
    </submittedName>
</protein>
<dbReference type="RefSeq" id="WP_342741151.1">
    <property type="nucleotide sequence ID" value="NZ_FNON01000001.1"/>
</dbReference>
<dbReference type="AlphaFoldDB" id="A0A1H2SHM2"/>
<evidence type="ECO:0000313" key="2">
    <source>
        <dbReference type="Proteomes" id="UP000199515"/>
    </source>
</evidence>
<proteinExistence type="predicted"/>
<organism evidence="1 2">
    <name type="scientific">Amycolatopsis xylanica</name>
    <dbReference type="NCBI Taxonomy" id="589385"/>
    <lineage>
        <taxon>Bacteria</taxon>
        <taxon>Bacillati</taxon>
        <taxon>Actinomycetota</taxon>
        <taxon>Actinomycetes</taxon>
        <taxon>Pseudonocardiales</taxon>
        <taxon>Pseudonocardiaceae</taxon>
        <taxon>Amycolatopsis</taxon>
    </lineage>
</organism>
<dbReference type="EMBL" id="FNON01000001">
    <property type="protein sequence ID" value="SDW31136.1"/>
    <property type="molecule type" value="Genomic_DNA"/>
</dbReference>
<gene>
    <name evidence="1" type="ORF">SAMN05421504_101226</name>
</gene>
<sequence length="86" mass="9984">MPEVARRARLGQKMKGMGRIYDHVTPAMRQHIIASLEARWAASLIVLRPTERDKLASWFPHLKVVYRNLEIEPVRKIHAGFTPLQK</sequence>